<dbReference type="EMBL" id="JPOS01000002">
    <property type="protein sequence ID" value="KGE89832.1"/>
    <property type="molecule type" value="Genomic_DNA"/>
</dbReference>
<sequence>MIQALQASVRQCRICKAALPVPPRAIFAVHPEARIALISQAPGRLAHEKGLPYYDPSGVRLRQWLNVDEATFYDPTCFSILPMGFCYPGKAKTGDLPPRPECAPQWHAALLRMMPEIALTLYIGQYAQQYYLGANRKRNLTETVRAFREYGPGVLPLPHPSPLNNRWLSRNPWFDMEVVPYLQAKVEAILGGGQ</sequence>
<dbReference type="RefSeq" id="WP_044215622.1">
    <property type="nucleotide sequence ID" value="NZ_JBKAGJ010000014.1"/>
</dbReference>
<dbReference type="SMART" id="SM00986">
    <property type="entry name" value="UDG"/>
    <property type="match status" value="1"/>
</dbReference>
<protein>
    <recommendedName>
        <fullName evidence="1">Uracil-DNA glycosylase-like domain-containing protein</fullName>
    </recommendedName>
</protein>
<dbReference type="PANTHER" id="PTHR42160:SF1">
    <property type="entry name" value="URACIL-DNA GLYCOSYLASE SUPERFAMILY PROTEIN"/>
    <property type="match status" value="1"/>
</dbReference>
<dbReference type="SMART" id="SM00987">
    <property type="entry name" value="UreE_C"/>
    <property type="match status" value="1"/>
</dbReference>
<dbReference type="Gene3D" id="3.40.470.10">
    <property type="entry name" value="Uracil-DNA glycosylase-like domain"/>
    <property type="match status" value="1"/>
</dbReference>
<evidence type="ECO:0000313" key="2">
    <source>
        <dbReference type="EMBL" id="KGE89832.1"/>
    </source>
</evidence>
<name>A0A098SG86_9BACT</name>
<dbReference type="Proteomes" id="UP000029736">
    <property type="component" value="Unassembled WGS sequence"/>
</dbReference>
<keyword evidence="3" id="KW-1185">Reference proteome</keyword>
<dbReference type="InterPro" id="IPR047124">
    <property type="entry name" value="HI_0220.2"/>
</dbReference>
<dbReference type="CDD" id="cd10033">
    <property type="entry name" value="UDG_like"/>
    <property type="match status" value="1"/>
</dbReference>
<evidence type="ECO:0000259" key="1">
    <source>
        <dbReference type="SMART" id="SM00986"/>
    </source>
</evidence>
<feature type="domain" description="Uracil-DNA glycosylase-like" evidence="1">
    <location>
        <begin position="26"/>
        <end position="183"/>
    </location>
</feature>
<dbReference type="OrthoDB" id="9789139at2"/>
<dbReference type="PANTHER" id="PTHR42160">
    <property type="entry name" value="URACIL-DNA GLYCOSYLASE SUPERFAMILY PROTEIN"/>
    <property type="match status" value="1"/>
</dbReference>
<comment type="caution">
    <text evidence="2">The sequence shown here is derived from an EMBL/GenBank/DDBJ whole genome shotgun (WGS) entry which is preliminary data.</text>
</comment>
<dbReference type="AlphaFoldDB" id="A0A098SG86"/>
<reference evidence="2 3" key="1">
    <citation type="journal article" date="2014" name="Int. J. Syst. Evol. Microbiol.">
        <title>Phaeodactylibacter xiamenensis gen. nov., sp. nov., a member of the family Saprospiraceae isolated from the marine alga Phaeodactylum tricornutum.</title>
        <authorList>
            <person name="Chen Z.Jr."/>
            <person name="Lei X."/>
            <person name="Lai Q."/>
            <person name="Li Y."/>
            <person name="Zhang B."/>
            <person name="Zhang J."/>
            <person name="Zhang H."/>
            <person name="Yang L."/>
            <person name="Zheng W."/>
            <person name="Tian Y."/>
            <person name="Yu Z."/>
            <person name="Xu H.Jr."/>
            <person name="Zheng T."/>
        </authorList>
    </citation>
    <scope>NUCLEOTIDE SEQUENCE [LARGE SCALE GENOMIC DNA]</scope>
    <source>
        <strain evidence="2 3">KD52</strain>
    </source>
</reference>
<proteinExistence type="predicted"/>
<organism evidence="2 3">
    <name type="scientific">Phaeodactylibacter xiamenensis</name>
    <dbReference type="NCBI Taxonomy" id="1524460"/>
    <lineage>
        <taxon>Bacteria</taxon>
        <taxon>Pseudomonadati</taxon>
        <taxon>Bacteroidota</taxon>
        <taxon>Saprospiria</taxon>
        <taxon>Saprospirales</taxon>
        <taxon>Haliscomenobacteraceae</taxon>
        <taxon>Phaeodactylibacter</taxon>
    </lineage>
</organism>
<gene>
    <name evidence="2" type="ORF">IX84_00520</name>
</gene>
<dbReference type="Pfam" id="PF03167">
    <property type="entry name" value="UDG"/>
    <property type="match status" value="1"/>
</dbReference>
<dbReference type="STRING" id="1524460.IX84_00520"/>
<dbReference type="InterPro" id="IPR036895">
    <property type="entry name" value="Uracil-DNA_glycosylase-like_sf"/>
</dbReference>
<accession>A0A098SG86</accession>
<evidence type="ECO:0000313" key="3">
    <source>
        <dbReference type="Proteomes" id="UP000029736"/>
    </source>
</evidence>
<dbReference type="SUPFAM" id="SSF52141">
    <property type="entry name" value="Uracil-DNA glycosylase-like"/>
    <property type="match status" value="1"/>
</dbReference>
<dbReference type="InterPro" id="IPR005122">
    <property type="entry name" value="Uracil-DNA_glycosylase-like"/>
</dbReference>